<evidence type="ECO:0000313" key="2">
    <source>
        <dbReference type="Proteomes" id="UP001200247"/>
    </source>
</evidence>
<accession>A0ABD4SR31</accession>
<gene>
    <name evidence="1" type="ORF">LH440_04655</name>
</gene>
<dbReference type="AlphaFoldDB" id="A0ABD4SR31"/>
<evidence type="ECO:0000313" key="1">
    <source>
        <dbReference type="EMBL" id="MCG9025200.1"/>
    </source>
</evidence>
<reference evidence="1 2" key="1">
    <citation type="submission" date="2021-10" db="EMBL/GenBank/DDBJ databases">
        <title>Whole-genome sequencing analysis of Laribacter hongkongensis: virulence gene profiles, carbohydrate-active enzyme prediction, and antimicrobial resistance characterization.</title>
        <authorList>
            <person name="Yuan P."/>
            <person name="Zhan Y."/>
            <person name="Chen D."/>
        </authorList>
    </citation>
    <scope>NUCLEOTIDE SEQUENCE [LARGE SCALE GENOMIC DNA]</scope>
    <source>
        <strain evidence="1 2">W67</strain>
    </source>
</reference>
<dbReference type="RefSeq" id="WP_239893656.1">
    <property type="nucleotide sequence ID" value="NZ_JAJAXM010000006.1"/>
</dbReference>
<protein>
    <submittedName>
        <fullName evidence="1">Uncharacterized protein</fullName>
    </submittedName>
</protein>
<comment type="caution">
    <text evidence="1">The sequence shown here is derived from an EMBL/GenBank/DDBJ whole genome shotgun (WGS) entry which is preliminary data.</text>
</comment>
<organism evidence="1 2">
    <name type="scientific">Laribacter hongkongensis</name>
    <dbReference type="NCBI Taxonomy" id="168471"/>
    <lineage>
        <taxon>Bacteria</taxon>
        <taxon>Pseudomonadati</taxon>
        <taxon>Pseudomonadota</taxon>
        <taxon>Betaproteobacteria</taxon>
        <taxon>Neisseriales</taxon>
        <taxon>Aquaspirillaceae</taxon>
        <taxon>Laribacter</taxon>
    </lineage>
</organism>
<dbReference type="Proteomes" id="UP001200247">
    <property type="component" value="Unassembled WGS sequence"/>
</dbReference>
<proteinExistence type="predicted"/>
<sequence>MRLSVPVNAGSCEVSADDLASGSGNAAARADIPAAVANDLVAIADDADDAVR</sequence>
<name>A0ABD4SR31_9NEIS</name>
<dbReference type="EMBL" id="JAJAXM010000006">
    <property type="protein sequence ID" value="MCG9025200.1"/>
    <property type="molecule type" value="Genomic_DNA"/>
</dbReference>